<dbReference type="EMBL" id="CM055757">
    <property type="protein sequence ID" value="KAJ7989222.1"/>
    <property type="molecule type" value="Genomic_DNA"/>
</dbReference>
<evidence type="ECO:0000313" key="1">
    <source>
        <dbReference type="EMBL" id="KAJ7989222.1"/>
    </source>
</evidence>
<keyword evidence="2" id="KW-1185">Reference proteome</keyword>
<organism evidence="1 2">
    <name type="scientific">Dallia pectoralis</name>
    <name type="common">Alaska blackfish</name>
    <dbReference type="NCBI Taxonomy" id="75939"/>
    <lineage>
        <taxon>Eukaryota</taxon>
        <taxon>Metazoa</taxon>
        <taxon>Chordata</taxon>
        <taxon>Craniata</taxon>
        <taxon>Vertebrata</taxon>
        <taxon>Euteleostomi</taxon>
        <taxon>Actinopterygii</taxon>
        <taxon>Neopterygii</taxon>
        <taxon>Teleostei</taxon>
        <taxon>Protacanthopterygii</taxon>
        <taxon>Esociformes</taxon>
        <taxon>Umbridae</taxon>
        <taxon>Dallia</taxon>
    </lineage>
</organism>
<sequence length="103" mass="10754">MRPGEPGLCGLSSVDQGSENGSLVSPVPRGSECVMGPNALVREGWTDHNQVMAGGAPGAPGSRFFILQFRSIVAPSALEAFLAFSCPPSFTCPDQTSQQSRSK</sequence>
<proteinExistence type="predicted"/>
<gene>
    <name evidence="1" type="ORF">DPEC_G00317260</name>
</gene>
<evidence type="ECO:0000313" key="2">
    <source>
        <dbReference type="Proteomes" id="UP001157502"/>
    </source>
</evidence>
<comment type="caution">
    <text evidence="1">The sequence shown here is derived from an EMBL/GenBank/DDBJ whole genome shotgun (WGS) entry which is preliminary data.</text>
</comment>
<accession>A0ACC2FD63</accession>
<protein>
    <submittedName>
        <fullName evidence="1">Uncharacterized protein</fullName>
    </submittedName>
</protein>
<reference evidence="1" key="1">
    <citation type="submission" date="2021-05" db="EMBL/GenBank/DDBJ databases">
        <authorList>
            <person name="Pan Q."/>
            <person name="Jouanno E."/>
            <person name="Zahm M."/>
            <person name="Klopp C."/>
            <person name="Cabau C."/>
            <person name="Louis A."/>
            <person name="Berthelot C."/>
            <person name="Parey E."/>
            <person name="Roest Crollius H."/>
            <person name="Montfort J."/>
            <person name="Robinson-Rechavi M."/>
            <person name="Bouchez O."/>
            <person name="Lampietro C."/>
            <person name="Lopez Roques C."/>
            <person name="Donnadieu C."/>
            <person name="Postlethwait J."/>
            <person name="Bobe J."/>
            <person name="Dillon D."/>
            <person name="Chandos A."/>
            <person name="von Hippel F."/>
            <person name="Guiguen Y."/>
        </authorList>
    </citation>
    <scope>NUCLEOTIDE SEQUENCE</scope>
    <source>
        <strain evidence="1">YG-Jan2019</strain>
    </source>
</reference>
<name>A0ACC2FD63_DALPE</name>
<dbReference type="Proteomes" id="UP001157502">
    <property type="component" value="Chromosome 30"/>
</dbReference>